<dbReference type="GO" id="GO:0000978">
    <property type="term" value="F:RNA polymerase II cis-regulatory region sequence-specific DNA binding"/>
    <property type="evidence" value="ECO:0007669"/>
    <property type="project" value="TreeGrafter"/>
</dbReference>
<dbReference type="GO" id="GO:0007548">
    <property type="term" value="P:sex differentiation"/>
    <property type="evidence" value="ECO:0007669"/>
    <property type="project" value="TreeGrafter"/>
</dbReference>
<gene>
    <name evidence="8" type="ORF">C0Q70_07882</name>
</gene>
<evidence type="ECO:0000256" key="3">
    <source>
        <dbReference type="ARBA" id="ARBA00023125"/>
    </source>
</evidence>
<dbReference type="Gene3D" id="4.10.1040.10">
    <property type="entry name" value="DM DNA-binding domain"/>
    <property type="match status" value="2"/>
</dbReference>
<proteinExistence type="predicted"/>
<sequence length="342" mass="38004">MTSSQQLLSSSLSQSGLDTQVFNPARNNSHKKYHQCAFCKIHGVDIGITGHKSYCIYREGCLCKGCNFIRRRQEISKLQARLRRQKDMDAELVAIATGTIEPPSQDADSLKRMPMCFIVDPLKRFPMCFKCWVHDSIRVRIKSHRNVCPYAWCGCANCSLNSDRRRCRRELRELVSNNSDKINATTSLRQIGSMASAPHPPSFTMQAPVNLSHGVHQQDGPKWANSEMMPSASTYTFSSIARTGSSSMLNSNIQHGYASSSSINDGDADFEGGSCQIPGFQVPNSVKSVSSQICLDMPFLSPVPLEVVRDSRNNTQSADSFQHYPTLQGQPQIQTQVKDSAE</sequence>
<organism evidence="8 9">
    <name type="scientific">Pomacea canaliculata</name>
    <name type="common">Golden apple snail</name>
    <dbReference type="NCBI Taxonomy" id="400727"/>
    <lineage>
        <taxon>Eukaryota</taxon>
        <taxon>Metazoa</taxon>
        <taxon>Spiralia</taxon>
        <taxon>Lophotrochozoa</taxon>
        <taxon>Mollusca</taxon>
        <taxon>Gastropoda</taxon>
        <taxon>Caenogastropoda</taxon>
        <taxon>Architaenioglossa</taxon>
        <taxon>Ampullarioidea</taxon>
        <taxon>Ampullariidae</taxon>
        <taxon>Pomacea</taxon>
    </lineage>
</organism>
<keyword evidence="1 5" id="KW-0479">Metal-binding</keyword>
<evidence type="ECO:0000313" key="9">
    <source>
        <dbReference type="Proteomes" id="UP000245119"/>
    </source>
</evidence>
<dbReference type="InterPro" id="IPR026607">
    <property type="entry name" value="DMRT"/>
</dbReference>
<keyword evidence="4 5" id="KW-0539">Nucleus</keyword>
<evidence type="ECO:0000256" key="1">
    <source>
        <dbReference type="ARBA" id="ARBA00022723"/>
    </source>
</evidence>
<dbReference type="Proteomes" id="UP000245119">
    <property type="component" value="Linkage Group LG4"/>
</dbReference>
<evidence type="ECO:0000313" key="8">
    <source>
        <dbReference type="EMBL" id="PVD32446.1"/>
    </source>
</evidence>
<dbReference type="PANTHER" id="PTHR12322:SF116">
    <property type="entry name" value="DOUBLESEX-MAB RELATED 99B"/>
    <property type="match status" value="1"/>
</dbReference>
<dbReference type="EMBL" id="PZQS01000004">
    <property type="protein sequence ID" value="PVD32446.1"/>
    <property type="molecule type" value="Genomic_DNA"/>
</dbReference>
<dbReference type="PANTHER" id="PTHR12322">
    <property type="entry name" value="DOUBLESEX AND MAB-3 RELATED TRANSCRIPTION FACTOR DMRT"/>
    <property type="match status" value="1"/>
</dbReference>
<dbReference type="OrthoDB" id="6215285at2759"/>
<keyword evidence="2 5" id="KW-0862">Zinc</keyword>
<dbReference type="SMART" id="SM00301">
    <property type="entry name" value="DM"/>
    <property type="match status" value="2"/>
</dbReference>
<evidence type="ECO:0000256" key="6">
    <source>
        <dbReference type="SAM" id="MobiDB-lite"/>
    </source>
</evidence>
<dbReference type="InterPro" id="IPR001275">
    <property type="entry name" value="DM_DNA-bd"/>
</dbReference>
<evidence type="ECO:0000256" key="5">
    <source>
        <dbReference type="PROSITE-ProRule" id="PRU00070"/>
    </source>
</evidence>
<dbReference type="STRING" id="400727.A0A2T7PG91"/>
<feature type="domain" description="DM" evidence="7">
    <location>
        <begin position="36"/>
        <end position="84"/>
    </location>
</feature>
<dbReference type="GO" id="GO:0000981">
    <property type="term" value="F:DNA-binding transcription factor activity, RNA polymerase II-specific"/>
    <property type="evidence" value="ECO:0007669"/>
    <property type="project" value="TreeGrafter"/>
</dbReference>
<dbReference type="GO" id="GO:0046872">
    <property type="term" value="F:metal ion binding"/>
    <property type="evidence" value="ECO:0007669"/>
    <property type="project" value="UniProtKB-KW"/>
</dbReference>
<comment type="subcellular location">
    <subcellularLocation>
        <location evidence="5">Nucleus</location>
    </subcellularLocation>
</comment>
<evidence type="ECO:0000259" key="7">
    <source>
        <dbReference type="PROSITE" id="PS50809"/>
    </source>
</evidence>
<evidence type="ECO:0000256" key="2">
    <source>
        <dbReference type="ARBA" id="ARBA00022833"/>
    </source>
</evidence>
<keyword evidence="3 5" id="KW-0238">DNA-binding</keyword>
<name>A0A2T7PG91_POMCA</name>
<evidence type="ECO:0000256" key="4">
    <source>
        <dbReference type="ARBA" id="ARBA00023242"/>
    </source>
</evidence>
<reference evidence="8 9" key="1">
    <citation type="submission" date="2018-04" db="EMBL/GenBank/DDBJ databases">
        <title>The genome of golden apple snail Pomacea canaliculata provides insight into stress tolerance and invasive adaptation.</title>
        <authorList>
            <person name="Liu C."/>
            <person name="Liu B."/>
            <person name="Ren Y."/>
            <person name="Zhang Y."/>
            <person name="Wang H."/>
            <person name="Li S."/>
            <person name="Jiang F."/>
            <person name="Yin L."/>
            <person name="Zhang G."/>
            <person name="Qian W."/>
            <person name="Fan W."/>
        </authorList>
    </citation>
    <scope>NUCLEOTIDE SEQUENCE [LARGE SCALE GENOMIC DNA]</scope>
    <source>
        <strain evidence="8">SZHN2017</strain>
        <tissue evidence="8">Muscle</tissue>
    </source>
</reference>
<accession>A0A2T7PG91</accession>
<dbReference type="Pfam" id="PF00751">
    <property type="entry name" value="DM"/>
    <property type="match status" value="2"/>
</dbReference>
<dbReference type="AlphaFoldDB" id="A0A2T7PG91"/>
<dbReference type="SUPFAM" id="SSF82927">
    <property type="entry name" value="Cysteine-rich DNA binding domain, (DM domain)"/>
    <property type="match status" value="2"/>
</dbReference>
<keyword evidence="9" id="KW-1185">Reference proteome</keyword>
<feature type="DNA-binding region" description="DM" evidence="5">
    <location>
        <begin position="36"/>
        <end position="84"/>
    </location>
</feature>
<protein>
    <recommendedName>
        <fullName evidence="7">DM domain-containing protein</fullName>
    </recommendedName>
</protein>
<dbReference type="InterPro" id="IPR036407">
    <property type="entry name" value="DM_DNA-bd_sf"/>
</dbReference>
<dbReference type="PROSITE" id="PS50809">
    <property type="entry name" value="DM_2"/>
    <property type="match status" value="1"/>
</dbReference>
<comment type="caution">
    <text evidence="8">The sequence shown here is derived from an EMBL/GenBank/DDBJ whole genome shotgun (WGS) entry which is preliminary data.</text>
</comment>
<feature type="region of interest" description="Disordered" evidence="6">
    <location>
        <begin position="316"/>
        <end position="342"/>
    </location>
</feature>
<dbReference type="GO" id="GO:0005634">
    <property type="term" value="C:nucleus"/>
    <property type="evidence" value="ECO:0007669"/>
    <property type="project" value="UniProtKB-SubCell"/>
</dbReference>